<reference evidence="1" key="1">
    <citation type="submission" date="2019-08" db="EMBL/GenBank/DDBJ databases">
        <authorList>
            <person name="Kucharzyk K."/>
            <person name="Murdoch R.W."/>
            <person name="Higgins S."/>
            <person name="Loffler F."/>
        </authorList>
    </citation>
    <scope>NUCLEOTIDE SEQUENCE</scope>
</reference>
<accession>A0A645GBY2</accession>
<gene>
    <name evidence="1" type="ORF">SDC9_171816</name>
</gene>
<dbReference type="EMBL" id="VSSQ01073267">
    <property type="protein sequence ID" value="MPN24417.1"/>
    <property type="molecule type" value="Genomic_DNA"/>
</dbReference>
<comment type="caution">
    <text evidence="1">The sequence shown here is derived from an EMBL/GenBank/DDBJ whole genome shotgun (WGS) entry which is preliminary data.</text>
</comment>
<organism evidence="1">
    <name type="scientific">bioreactor metagenome</name>
    <dbReference type="NCBI Taxonomy" id="1076179"/>
    <lineage>
        <taxon>unclassified sequences</taxon>
        <taxon>metagenomes</taxon>
        <taxon>ecological metagenomes</taxon>
    </lineage>
</organism>
<protein>
    <submittedName>
        <fullName evidence="1">Uncharacterized protein</fullName>
    </submittedName>
</protein>
<evidence type="ECO:0000313" key="1">
    <source>
        <dbReference type="EMBL" id="MPN24417.1"/>
    </source>
</evidence>
<sequence>MKRFQLVVAYVHAVHEYLPVRHVVEARDEIYQRALAAPRGSDEGHCLPLPGPEADVLKDALRCPRVSEGYVPELYLALLPLGGFLHCAALDRWLCVDDLLDAPGGHSRAGDDHEDEDHHHECHDHLHGIGREDDHVGEHLQPEIGTGSGGYQYRTDYVYRQREQAHYRSHHRRHDRHDTAGE</sequence>
<name>A0A645GBY2_9ZZZZ</name>
<dbReference type="AlphaFoldDB" id="A0A645GBY2"/>
<proteinExistence type="predicted"/>